<evidence type="ECO:0000313" key="1">
    <source>
        <dbReference type="EMBL" id="OGC13763.1"/>
    </source>
</evidence>
<dbReference type="CDD" id="cd00865">
    <property type="entry name" value="PEBP_bact_arch"/>
    <property type="match status" value="1"/>
</dbReference>
<dbReference type="InterPro" id="IPR036610">
    <property type="entry name" value="PEBP-like_sf"/>
</dbReference>
<dbReference type="SUPFAM" id="SSF49777">
    <property type="entry name" value="PEBP-like"/>
    <property type="match status" value="1"/>
</dbReference>
<dbReference type="Pfam" id="PF01161">
    <property type="entry name" value="PBP"/>
    <property type="match status" value="1"/>
</dbReference>
<sequence>MGIGFASSKGDLILKSSAFKNNDYIPYEYTYLGERGNPPLVFENVPEETKTFVLIVDDPDAPSGTFVHFIAYNIPKDIRHIEEGKLPKGCLFGKNSLEETGYVPPCPSSGKVHHYYYKLYALDTFLILNMPNFPTKEDVEDSMKGHILAQTALIGLFKKVTI</sequence>
<organism evidence="1 2">
    <name type="scientific">candidate division WOR-1 bacterium RIFOXYB2_FULL_36_35</name>
    <dbReference type="NCBI Taxonomy" id="1802578"/>
    <lineage>
        <taxon>Bacteria</taxon>
        <taxon>Bacillati</taxon>
        <taxon>Saganbacteria</taxon>
    </lineage>
</organism>
<dbReference type="InterPro" id="IPR008914">
    <property type="entry name" value="PEBP"/>
</dbReference>
<dbReference type="NCBIfam" id="TIGR00481">
    <property type="entry name" value="YbhB/YbcL family Raf kinase inhibitor-like protein"/>
    <property type="match status" value="1"/>
</dbReference>
<dbReference type="AlphaFoldDB" id="A0A1F4S215"/>
<gene>
    <name evidence="1" type="ORF">A2290_07635</name>
</gene>
<accession>A0A1F4S215</accession>
<dbReference type="Gene3D" id="3.90.280.10">
    <property type="entry name" value="PEBP-like"/>
    <property type="match status" value="1"/>
</dbReference>
<evidence type="ECO:0000313" key="2">
    <source>
        <dbReference type="Proteomes" id="UP000177905"/>
    </source>
</evidence>
<dbReference type="PANTHER" id="PTHR30289">
    <property type="entry name" value="UNCHARACTERIZED PROTEIN YBCL-RELATED"/>
    <property type="match status" value="1"/>
</dbReference>
<dbReference type="EMBL" id="MEUA01000048">
    <property type="protein sequence ID" value="OGC13763.1"/>
    <property type="molecule type" value="Genomic_DNA"/>
</dbReference>
<dbReference type="Proteomes" id="UP000177905">
    <property type="component" value="Unassembled WGS sequence"/>
</dbReference>
<protein>
    <recommendedName>
        <fullName evidence="3">Phosphatidylethanolamine-binding protein</fullName>
    </recommendedName>
</protein>
<name>A0A1F4S215_UNCSA</name>
<proteinExistence type="predicted"/>
<dbReference type="PANTHER" id="PTHR30289:SF1">
    <property type="entry name" value="PEBP (PHOSPHATIDYLETHANOLAMINE-BINDING PROTEIN) FAMILY PROTEIN"/>
    <property type="match status" value="1"/>
</dbReference>
<evidence type="ECO:0008006" key="3">
    <source>
        <dbReference type="Google" id="ProtNLM"/>
    </source>
</evidence>
<reference evidence="1 2" key="1">
    <citation type="journal article" date="2016" name="Nat. Commun.">
        <title>Thousands of microbial genomes shed light on interconnected biogeochemical processes in an aquifer system.</title>
        <authorList>
            <person name="Anantharaman K."/>
            <person name="Brown C.T."/>
            <person name="Hug L.A."/>
            <person name="Sharon I."/>
            <person name="Castelle C.J."/>
            <person name="Probst A.J."/>
            <person name="Thomas B.C."/>
            <person name="Singh A."/>
            <person name="Wilkins M.J."/>
            <person name="Karaoz U."/>
            <person name="Brodie E.L."/>
            <person name="Williams K.H."/>
            <person name="Hubbard S.S."/>
            <person name="Banfield J.F."/>
        </authorList>
    </citation>
    <scope>NUCLEOTIDE SEQUENCE [LARGE SCALE GENOMIC DNA]</scope>
</reference>
<dbReference type="InterPro" id="IPR005247">
    <property type="entry name" value="YbhB_YbcL/LppC-like"/>
</dbReference>
<comment type="caution">
    <text evidence="1">The sequence shown here is derived from an EMBL/GenBank/DDBJ whole genome shotgun (WGS) entry which is preliminary data.</text>
</comment>